<protein>
    <submittedName>
        <fullName evidence="1">Uncharacterized protein</fullName>
    </submittedName>
</protein>
<accession>A0A2I1R352</accession>
<evidence type="ECO:0000313" key="1">
    <source>
        <dbReference type="EMBL" id="PKZ63555.1"/>
    </source>
</evidence>
<evidence type="ECO:0000313" key="2">
    <source>
        <dbReference type="Proteomes" id="UP000234662"/>
    </source>
</evidence>
<dbReference type="EMBL" id="PKJC01000023">
    <property type="protein sequence ID" value="PKZ63555.1"/>
    <property type="molecule type" value="Genomic_DNA"/>
</dbReference>
<dbReference type="AlphaFoldDB" id="A0A2I1R352"/>
<proteinExistence type="predicted"/>
<comment type="caution">
    <text evidence="1">The sequence shown here is derived from an EMBL/GenBank/DDBJ whole genome shotgun (WGS) entry which is preliminary data.</text>
</comment>
<sequence length="60" mass="6786">MAVTDTAPTRLPADCDCDCHHEDQHCERCCLDPDTGFCGDCTYYLELSRHSHTVRGGDRR</sequence>
<gene>
    <name evidence="1" type="ORF">CYJ73_21055</name>
</gene>
<reference evidence="1 2" key="1">
    <citation type="submission" date="2017-12" db="EMBL/GenBank/DDBJ databases">
        <title>Phylogenetic diversity of female urinary microbiome.</title>
        <authorList>
            <person name="Thomas-White K."/>
            <person name="Wolfe A.J."/>
        </authorList>
    </citation>
    <scope>NUCLEOTIDE SEQUENCE [LARGE SCALE GENOMIC DNA]</scope>
    <source>
        <strain evidence="1 2">UMB0777</strain>
    </source>
</reference>
<dbReference type="Proteomes" id="UP000234662">
    <property type="component" value="Unassembled WGS sequence"/>
</dbReference>
<organism evidence="1 2">
    <name type="scientific">Gordonia terrae</name>
    <dbReference type="NCBI Taxonomy" id="2055"/>
    <lineage>
        <taxon>Bacteria</taxon>
        <taxon>Bacillati</taxon>
        <taxon>Actinomycetota</taxon>
        <taxon>Actinomycetes</taxon>
        <taxon>Mycobacteriales</taxon>
        <taxon>Gordoniaceae</taxon>
        <taxon>Gordonia</taxon>
    </lineage>
</organism>
<name>A0A2I1R352_9ACTN</name>